<reference evidence="1 2" key="1">
    <citation type="submission" date="2017-10" db="EMBL/GenBank/DDBJ databases">
        <title>Extensive intraspecific genome diversity in a model arbuscular mycorrhizal fungus.</title>
        <authorList>
            <person name="Chen E.C.H."/>
            <person name="Morin E."/>
            <person name="Baudet D."/>
            <person name="Noel J."/>
            <person name="Ndikumana S."/>
            <person name="Charron P."/>
            <person name="St-Onge C."/>
            <person name="Giorgi J."/>
            <person name="Grigoriev I.V."/>
            <person name="Roux C."/>
            <person name="Martin F.M."/>
            <person name="Corradi N."/>
        </authorList>
    </citation>
    <scope>NUCLEOTIDE SEQUENCE [LARGE SCALE GENOMIC DNA]</scope>
    <source>
        <strain evidence="1 2">A1</strain>
    </source>
</reference>
<evidence type="ECO:0000313" key="1">
    <source>
        <dbReference type="EMBL" id="PKC55160.1"/>
    </source>
</evidence>
<dbReference type="OrthoDB" id="2432901at2759"/>
<organism evidence="1 2">
    <name type="scientific">Rhizophagus irregularis</name>
    <dbReference type="NCBI Taxonomy" id="588596"/>
    <lineage>
        <taxon>Eukaryota</taxon>
        <taxon>Fungi</taxon>
        <taxon>Fungi incertae sedis</taxon>
        <taxon>Mucoromycota</taxon>
        <taxon>Glomeromycotina</taxon>
        <taxon>Glomeromycetes</taxon>
        <taxon>Glomerales</taxon>
        <taxon>Glomeraceae</taxon>
        <taxon>Rhizophagus</taxon>
    </lineage>
</organism>
<dbReference type="VEuPathDB" id="FungiDB:FUN_021376"/>
<evidence type="ECO:0000313" key="2">
    <source>
        <dbReference type="Proteomes" id="UP000232688"/>
    </source>
</evidence>
<accession>A0A2I1FGB0</accession>
<dbReference type="AlphaFoldDB" id="A0A2I1FGB0"/>
<reference evidence="1 2" key="2">
    <citation type="submission" date="2017-10" db="EMBL/GenBank/DDBJ databases">
        <title>Genome analyses suggest a sexual origin of heterokaryosis in a supposedly ancient asexual fungus.</title>
        <authorList>
            <person name="Corradi N."/>
            <person name="Sedzielewska K."/>
            <person name="Noel J."/>
            <person name="Charron P."/>
            <person name="Farinelli L."/>
            <person name="Marton T."/>
            <person name="Kruger M."/>
            <person name="Pelin A."/>
            <person name="Brachmann A."/>
            <person name="Corradi N."/>
        </authorList>
    </citation>
    <scope>NUCLEOTIDE SEQUENCE [LARGE SCALE GENOMIC DNA]</scope>
    <source>
        <strain evidence="1 2">A1</strain>
    </source>
</reference>
<comment type="caution">
    <text evidence="1">The sequence shown here is derived from an EMBL/GenBank/DDBJ whole genome shotgun (WGS) entry which is preliminary data.</text>
</comment>
<protein>
    <submittedName>
        <fullName evidence="1">Uncharacterized protein</fullName>
    </submittedName>
</protein>
<dbReference type="EMBL" id="LLXH01002757">
    <property type="protein sequence ID" value="PKC55160.1"/>
    <property type="molecule type" value="Genomic_DNA"/>
</dbReference>
<name>A0A2I1FGB0_9GLOM</name>
<dbReference type="VEuPathDB" id="FungiDB:RhiirA1_403095"/>
<gene>
    <name evidence="1" type="ORF">RhiirA1_403095</name>
</gene>
<sequence>MQYFNGCIYAASTRKADKEIDAPSEDELKHVQVEGLVKHLCGDHSLCWPEVCWIKENPDIELKEPNLITYTENQRCAFRKFLLTIFQLPKGQGLVTQIRTSSNEAFNRTKLVFLSKLIDYWKSFAARYSLAIIQNNEGIANLLEFIYSTGVGNYFENDKNNIKKIQQERQENRMRNNEKLE</sequence>
<proteinExistence type="predicted"/>
<dbReference type="Proteomes" id="UP000232688">
    <property type="component" value="Unassembled WGS sequence"/>
</dbReference>